<dbReference type="OrthoDB" id="7527790at2"/>
<feature type="domain" description="Glycosyl transferase family 1" evidence="1">
    <location>
        <begin position="233"/>
        <end position="385"/>
    </location>
</feature>
<gene>
    <name evidence="3" type="ORF">HMF7854_11775</name>
</gene>
<protein>
    <submittedName>
        <fullName evidence="3">Glycosyltransferase</fullName>
    </submittedName>
</protein>
<accession>A0A3R9YMY4</accession>
<dbReference type="PANTHER" id="PTHR12526">
    <property type="entry name" value="GLYCOSYLTRANSFERASE"/>
    <property type="match status" value="1"/>
</dbReference>
<dbReference type="InterPro" id="IPR001296">
    <property type="entry name" value="Glyco_trans_1"/>
</dbReference>
<keyword evidence="4" id="KW-1185">Reference proteome</keyword>
<dbReference type="AlphaFoldDB" id="A0A3R9YMY4"/>
<comment type="caution">
    <text evidence="3">The sequence shown here is derived from an EMBL/GenBank/DDBJ whole genome shotgun (WGS) entry which is preliminary data.</text>
</comment>
<dbReference type="Proteomes" id="UP000274661">
    <property type="component" value="Unassembled WGS sequence"/>
</dbReference>
<evidence type="ECO:0000313" key="3">
    <source>
        <dbReference type="EMBL" id="RST31443.1"/>
    </source>
</evidence>
<dbReference type="EMBL" id="RWJF01000001">
    <property type="protein sequence ID" value="RST31443.1"/>
    <property type="molecule type" value="Genomic_DNA"/>
</dbReference>
<keyword evidence="3" id="KW-0808">Transferase</keyword>
<dbReference type="GO" id="GO:0016757">
    <property type="term" value="F:glycosyltransferase activity"/>
    <property type="evidence" value="ECO:0007669"/>
    <property type="project" value="InterPro"/>
</dbReference>
<feature type="domain" description="Glycosyltransferase subfamily 4-like N-terminal" evidence="2">
    <location>
        <begin position="45"/>
        <end position="192"/>
    </location>
</feature>
<dbReference type="InterPro" id="IPR028098">
    <property type="entry name" value="Glyco_trans_4-like_N"/>
</dbReference>
<dbReference type="InterPro" id="IPR027417">
    <property type="entry name" value="P-loop_NTPase"/>
</dbReference>
<evidence type="ECO:0000313" key="4">
    <source>
        <dbReference type="Proteomes" id="UP000274661"/>
    </source>
</evidence>
<dbReference type="Gene3D" id="3.40.50.300">
    <property type="entry name" value="P-loop containing nucleotide triphosphate hydrolases"/>
    <property type="match status" value="1"/>
</dbReference>
<dbReference type="RefSeq" id="WP_126719271.1">
    <property type="nucleotide sequence ID" value="NZ_RWJF01000001.1"/>
</dbReference>
<dbReference type="Pfam" id="PF00534">
    <property type="entry name" value="Glycos_transf_1"/>
    <property type="match status" value="1"/>
</dbReference>
<name>A0A3R9YMY4_9SPHN</name>
<evidence type="ECO:0000259" key="2">
    <source>
        <dbReference type="Pfam" id="PF13579"/>
    </source>
</evidence>
<dbReference type="Gene3D" id="3.40.50.2000">
    <property type="entry name" value="Glycogen Phosphorylase B"/>
    <property type="match status" value="2"/>
</dbReference>
<dbReference type="SUPFAM" id="SSF53756">
    <property type="entry name" value="UDP-Glycosyltransferase/glycogen phosphorylase"/>
    <property type="match status" value="1"/>
</dbReference>
<dbReference type="SUPFAM" id="SSF52540">
    <property type="entry name" value="P-loop containing nucleoside triphosphate hydrolases"/>
    <property type="match status" value="1"/>
</dbReference>
<evidence type="ECO:0000259" key="1">
    <source>
        <dbReference type="Pfam" id="PF00534"/>
    </source>
</evidence>
<proteinExistence type="predicted"/>
<organism evidence="3 4">
    <name type="scientific">Sphingomonas ginkgonis</name>
    <dbReference type="NCBI Taxonomy" id="2315330"/>
    <lineage>
        <taxon>Bacteria</taxon>
        <taxon>Pseudomonadati</taxon>
        <taxon>Pseudomonadota</taxon>
        <taxon>Alphaproteobacteria</taxon>
        <taxon>Sphingomonadales</taxon>
        <taxon>Sphingomonadaceae</taxon>
        <taxon>Sphingomonas</taxon>
    </lineage>
</organism>
<sequence length="659" mass="72402">MGFQRKPEPLRWNETALGEALVPWPRGENRPRRIVHVITRLLLAGAEENTMATCLHQARCGDRVTLIHGPGAEPSWAERYGAQIDFLGCDALVHPIDPLADLRATLALHSIYRRLRPDVVHTHGSKAGIVGRLAAASAGVPLIVHTIHIAPFLAVGPVTRCFYVAAERLCARLSHLLIAVSGGMQRAYLDARIGDGVAIPVVHSGMPLERFVAAAPPGDWHARIGGWDGAVRPRFLLKLASFEKRKRQVPLVQALAAGLRERPDVCLLLAGDGPERARCEAEIQALGLARQVRCLGHDPAPWELVAMADLCVHAAEREGLPRSAVQAIAGGKPLLVARLPGIEEIIEDGVNGLVADADDLADLATRLFALLDSPGQLARLQGGARRTDVSSWREEMMGERIDRAYAGAKRSQDAPAATPVTAIEFFGLPAAGKTAIARELRSLLRHDRGSIRFSRELMGDEQGFARRSLRRLAQLLATFARRPGLAALGTASLTSGHGSWRDRLKTRWNYLSVLAMQLRRHRHGLLIADQGIVQSLWTARVQHGGDVAPLDPIARRAGDWIARTLFVQVDAPSAIAQERLRRRTRHWSRFQDADRIDDPQVWASGVDAVARLQRELTTALAERGLHDHWVRIGGHGNDTPRDRARRLRDHLLRLEHPPA</sequence>
<dbReference type="Pfam" id="PF13579">
    <property type="entry name" value="Glyco_trans_4_4"/>
    <property type="match status" value="1"/>
</dbReference>
<reference evidence="3 4" key="1">
    <citation type="submission" date="2018-12" db="EMBL/GenBank/DDBJ databases">
        <title>Sphingomonas sp. HMF7854 Genome sequencing and assembly.</title>
        <authorList>
            <person name="Cha I."/>
            <person name="Kang H."/>
            <person name="Kim H."/>
            <person name="Kang J."/>
            <person name="Joh K."/>
        </authorList>
    </citation>
    <scope>NUCLEOTIDE SEQUENCE [LARGE SCALE GENOMIC DNA]</scope>
    <source>
        <strain evidence="3 4">HMF7854</strain>
    </source>
</reference>
<dbReference type="PANTHER" id="PTHR12526:SF630">
    <property type="entry name" value="GLYCOSYLTRANSFERASE"/>
    <property type="match status" value="1"/>
</dbReference>